<accession>A0A7J6EA64</accession>
<dbReference type="EMBL" id="JAATIQ010000473">
    <property type="protein sequence ID" value="KAF4354710.1"/>
    <property type="molecule type" value="Genomic_DNA"/>
</dbReference>
<evidence type="ECO:0000313" key="1">
    <source>
        <dbReference type="EMBL" id="KAF4354710.1"/>
    </source>
</evidence>
<reference evidence="1 2" key="1">
    <citation type="journal article" date="2020" name="bioRxiv">
        <title>Sequence and annotation of 42 cannabis genomes reveals extensive copy number variation in cannabinoid synthesis and pathogen resistance genes.</title>
        <authorList>
            <person name="Mckernan K.J."/>
            <person name="Helbert Y."/>
            <person name="Kane L.T."/>
            <person name="Ebling H."/>
            <person name="Zhang L."/>
            <person name="Liu B."/>
            <person name="Eaton Z."/>
            <person name="Mclaughlin S."/>
            <person name="Kingan S."/>
            <person name="Baybayan P."/>
            <person name="Concepcion G."/>
            <person name="Jordan M."/>
            <person name="Riva A."/>
            <person name="Barbazuk W."/>
            <person name="Harkins T."/>
        </authorList>
    </citation>
    <scope>NUCLEOTIDE SEQUENCE [LARGE SCALE GENOMIC DNA]</scope>
    <source>
        <strain evidence="2">cv. Jamaican Lion 4</strain>
        <tissue evidence="1">Leaf</tissue>
    </source>
</reference>
<keyword evidence="2" id="KW-1185">Reference proteome</keyword>
<proteinExistence type="predicted"/>
<name>A0A7J6EA64_CANSA</name>
<dbReference type="Proteomes" id="UP000583929">
    <property type="component" value="Unassembled WGS sequence"/>
</dbReference>
<organism evidence="1 2">
    <name type="scientific">Cannabis sativa</name>
    <name type="common">Hemp</name>
    <name type="synonym">Marijuana</name>
    <dbReference type="NCBI Taxonomy" id="3483"/>
    <lineage>
        <taxon>Eukaryota</taxon>
        <taxon>Viridiplantae</taxon>
        <taxon>Streptophyta</taxon>
        <taxon>Embryophyta</taxon>
        <taxon>Tracheophyta</taxon>
        <taxon>Spermatophyta</taxon>
        <taxon>Magnoliopsida</taxon>
        <taxon>eudicotyledons</taxon>
        <taxon>Gunneridae</taxon>
        <taxon>Pentapetalae</taxon>
        <taxon>rosids</taxon>
        <taxon>fabids</taxon>
        <taxon>Rosales</taxon>
        <taxon>Cannabaceae</taxon>
        <taxon>Cannabis</taxon>
    </lineage>
</organism>
<evidence type="ECO:0000313" key="2">
    <source>
        <dbReference type="Proteomes" id="UP000583929"/>
    </source>
</evidence>
<dbReference type="AlphaFoldDB" id="A0A7J6EA64"/>
<protein>
    <submittedName>
        <fullName evidence="1">Uncharacterized protein</fullName>
    </submittedName>
</protein>
<comment type="caution">
    <text evidence="1">The sequence shown here is derived from an EMBL/GenBank/DDBJ whole genome shotgun (WGS) entry which is preliminary data.</text>
</comment>
<sequence>MNGTEVSVLKHTHQVGLRGLLKSGDGAALETKISLEILSDFPDKPLERQLPDEKLSALLQKWNDQHYTIPLDKAIEERVSNETIDQHFLLHHSIQYSFLSGKNAEAKTTLALSLARSQDLLKRLHPFVWGSNGFYNQTLDIDVSTSFSSSSLLGSGIRLLKESGRHSRSSMSLRVRLSNLERGEKEGVVGNTNPTLMTYFLTIT</sequence>
<gene>
    <name evidence="1" type="ORF">G4B88_029554</name>
</gene>